<accession>A0A1I7FCB5</accession>
<evidence type="ECO:0000313" key="1">
    <source>
        <dbReference type="EMBL" id="SFU33751.1"/>
    </source>
</evidence>
<proteinExistence type="predicted"/>
<name>A0A1I7FCB5_9PROT</name>
<dbReference type="OrthoDB" id="9870992at2"/>
<dbReference type="Proteomes" id="UP000183926">
    <property type="component" value="Unassembled WGS sequence"/>
</dbReference>
<evidence type="ECO:0008006" key="3">
    <source>
        <dbReference type="Google" id="ProtNLM"/>
    </source>
</evidence>
<sequence length="64" mass="7042">MYTIAQIEQANAAIHNQGGDTPQALARMKAISDIYLNALAAGVARVEQESLTEQEIEMINHFLK</sequence>
<dbReference type="RefSeq" id="WP_074926587.1">
    <property type="nucleotide sequence ID" value="NZ_FPBL01000001.1"/>
</dbReference>
<protein>
    <recommendedName>
        <fullName evidence="3">DUF3717 domain-containing protein</fullName>
    </recommendedName>
</protein>
<evidence type="ECO:0000313" key="2">
    <source>
        <dbReference type="Proteomes" id="UP000183926"/>
    </source>
</evidence>
<dbReference type="EMBL" id="FPBL01000001">
    <property type="protein sequence ID" value="SFU33751.1"/>
    <property type="molecule type" value="Genomic_DNA"/>
</dbReference>
<gene>
    <name evidence="1" type="ORF">SAMN05216339_101409</name>
</gene>
<dbReference type="AlphaFoldDB" id="A0A1I7FCB5"/>
<reference evidence="1 2" key="1">
    <citation type="submission" date="2016-10" db="EMBL/GenBank/DDBJ databases">
        <authorList>
            <person name="de Groot N.N."/>
        </authorList>
    </citation>
    <scope>NUCLEOTIDE SEQUENCE [LARGE SCALE GENOMIC DNA]</scope>
    <source>
        <strain evidence="1 2">Nm24</strain>
    </source>
</reference>
<organism evidence="1 2">
    <name type="scientific">Nitrosomonas eutropha</name>
    <dbReference type="NCBI Taxonomy" id="916"/>
    <lineage>
        <taxon>Bacteria</taxon>
        <taxon>Pseudomonadati</taxon>
        <taxon>Pseudomonadota</taxon>
        <taxon>Betaproteobacteria</taxon>
        <taxon>Nitrosomonadales</taxon>
        <taxon>Nitrosomonadaceae</taxon>
        <taxon>Nitrosomonas</taxon>
    </lineage>
</organism>